<evidence type="ECO:0000256" key="1">
    <source>
        <dbReference type="ARBA" id="ARBA00022729"/>
    </source>
</evidence>
<dbReference type="EMBL" id="FOYQ01000002">
    <property type="protein sequence ID" value="SFR48857.1"/>
    <property type="molecule type" value="Genomic_DNA"/>
</dbReference>
<keyword evidence="2" id="KW-0998">Cell outer membrane</keyword>
<dbReference type="OrthoDB" id="679547at2"/>
<dbReference type="PROSITE" id="PS52016">
    <property type="entry name" value="TONB_DEPENDENT_REC_3"/>
    <property type="match status" value="1"/>
</dbReference>
<dbReference type="GO" id="GO:0044718">
    <property type="term" value="P:siderophore transmembrane transport"/>
    <property type="evidence" value="ECO:0007669"/>
    <property type="project" value="TreeGrafter"/>
</dbReference>
<dbReference type="RefSeq" id="WP_092982607.1">
    <property type="nucleotide sequence ID" value="NZ_FOYQ01000002.1"/>
</dbReference>
<gene>
    <name evidence="5" type="ORF">SAMN04490243_2176</name>
</gene>
<evidence type="ECO:0000259" key="4">
    <source>
        <dbReference type="PROSITE" id="PS50003"/>
    </source>
</evidence>
<evidence type="ECO:0000313" key="6">
    <source>
        <dbReference type="Proteomes" id="UP000199534"/>
    </source>
</evidence>
<feature type="signal peptide" evidence="3">
    <location>
        <begin position="1"/>
        <end position="23"/>
    </location>
</feature>
<dbReference type="PANTHER" id="PTHR30069">
    <property type="entry name" value="TONB-DEPENDENT OUTER MEMBRANE RECEPTOR"/>
    <property type="match status" value="1"/>
</dbReference>
<keyword evidence="2" id="KW-0813">Transport</keyword>
<dbReference type="InterPro" id="IPR001849">
    <property type="entry name" value="PH_domain"/>
</dbReference>
<dbReference type="InterPro" id="IPR037066">
    <property type="entry name" value="Plug_dom_sf"/>
</dbReference>
<keyword evidence="1 3" id="KW-0732">Signal</keyword>
<dbReference type="InterPro" id="IPR039426">
    <property type="entry name" value="TonB-dep_rcpt-like"/>
</dbReference>
<dbReference type="SUPFAM" id="SSF56935">
    <property type="entry name" value="Porins"/>
    <property type="match status" value="1"/>
</dbReference>
<keyword evidence="2" id="KW-0472">Membrane</keyword>
<accession>A0A1I6H3B2</accession>
<dbReference type="GO" id="GO:0009279">
    <property type="term" value="C:cell outer membrane"/>
    <property type="evidence" value="ECO:0007669"/>
    <property type="project" value="UniProtKB-SubCell"/>
</dbReference>
<keyword evidence="5" id="KW-0675">Receptor</keyword>
<dbReference type="InterPro" id="IPR012910">
    <property type="entry name" value="Plug_dom"/>
</dbReference>
<dbReference type="STRING" id="400055.SAMN04490243_2176"/>
<comment type="similarity">
    <text evidence="2">Belongs to the TonB-dependent receptor family.</text>
</comment>
<dbReference type="Proteomes" id="UP000199534">
    <property type="component" value="Unassembled WGS sequence"/>
</dbReference>
<proteinExistence type="inferred from homology"/>
<dbReference type="Pfam" id="PF07715">
    <property type="entry name" value="Plug"/>
    <property type="match status" value="1"/>
</dbReference>
<evidence type="ECO:0000256" key="3">
    <source>
        <dbReference type="SAM" id="SignalP"/>
    </source>
</evidence>
<keyword evidence="2" id="KW-0812">Transmembrane</keyword>
<evidence type="ECO:0000256" key="2">
    <source>
        <dbReference type="PROSITE-ProRule" id="PRU01360"/>
    </source>
</evidence>
<dbReference type="PROSITE" id="PS50003">
    <property type="entry name" value="PH_DOMAIN"/>
    <property type="match status" value="1"/>
</dbReference>
<dbReference type="AlphaFoldDB" id="A0A1I6H3B2"/>
<feature type="chain" id="PRO_5011516299" evidence="3">
    <location>
        <begin position="24"/>
        <end position="781"/>
    </location>
</feature>
<reference evidence="5 6" key="1">
    <citation type="submission" date="2016-10" db="EMBL/GenBank/DDBJ databases">
        <authorList>
            <person name="de Groot N.N."/>
        </authorList>
    </citation>
    <scope>NUCLEOTIDE SEQUENCE [LARGE SCALE GENOMIC DNA]</scope>
    <source>
        <strain evidence="5 6">DSM 21019</strain>
    </source>
</reference>
<comment type="subcellular location">
    <subcellularLocation>
        <location evidence="2">Cell outer membrane</location>
        <topology evidence="2">Multi-pass membrane protein</topology>
    </subcellularLocation>
</comment>
<feature type="domain" description="PH" evidence="4">
    <location>
        <begin position="1"/>
        <end position="41"/>
    </location>
</feature>
<keyword evidence="6" id="KW-1185">Reference proteome</keyword>
<keyword evidence="2" id="KW-1134">Transmembrane beta strand</keyword>
<sequence length="781" mass="86836">MQKRIFTLLFALCGANLFLTAQYSEPEEQASWIGAAETLLQSQEVIDSLINWEERIYLHTDRLEAQAGDYIFFKAYAMTGPRKLRVSQSKVLRVDLLDTNEELLNSYYYPLEAGTAGGSIPIPDDLDPETYTIKAYTRWMQNYGKDQYFSRQIRITDGEEVSSSSQNLAQAAGITFYPEGGQLIAGVNNKLVIRASDANGNPVSWNGTVRDDQGKTISRLENYAAGLGMITYTPQSGANYELVLENGAVYALPNASDQGVSLRVNSLESDGVRLRIHRVGNQERLYLVGKRGDRQLFEQEIEFQRNGQADLEIPKNALPVGLLTFEVRNEEEAVKASRPVHIEVSKALNLELVPTRQNLNQGGENEYTVKLTDADGNPVQTEISLAITRNEQASQPNLVDMLRPVPASADVGVVRKSLFLEDLRLLASSDQDQISTYPEAIEFPVQTGLELIGYVYDLNNELLRNTEVQVMSSTDEDLFISVVETDGSGILKLDEIDFAGEVPLIFRTKGEDTKSSLVRFEQLHDEIFKKKIAPLTRKKNEVIETTPWAVIDTTGLIQLAETTVTAKKKEVVNETPSTYGIKLRKVVRQDPNKPAISFGDLLQRVPGIYVSGDIFTSPNINVIGAPPGPIRWVVDGLLLVANQDPYDLVPITDVERIEVLSNSDASIYGSRGTGAILAVYTRSGSGGEYIRRKDAMITFKGFESSLTYQDYLEYRQDNRKLRKQQPATLYWNPNIQTDANGEAVVRFTSPGDYEAVRIEAQALTQDGQPGALNVELNNSLD</sequence>
<evidence type="ECO:0000313" key="5">
    <source>
        <dbReference type="EMBL" id="SFR48857.1"/>
    </source>
</evidence>
<dbReference type="GO" id="GO:0015344">
    <property type="term" value="F:siderophore uptake transmembrane transporter activity"/>
    <property type="evidence" value="ECO:0007669"/>
    <property type="project" value="TreeGrafter"/>
</dbReference>
<dbReference type="PANTHER" id="PTHR30069:SF29">
    <property type="entry name" value="HEMOGLOBIN AND HEMOGLOBIN-HAPTOGLOBIN-BINDING PROTEIN 1-RELATED"/>
    <property type="match status" value="1"/>
</dbReference>
<dbReference type="Gene3D" id="2.170.130.10">
    <property type="entry name" value="TonB-dependent receptor, plug domain"/>
    <property type="match status" value="1"/>
</dbReference>
<protein>
    <submittedName>
        <fullName evidence="5">TonB-dependent Receptor Plug Domain</fullName>
    </submittedName>
</protein>
<name>A0A1I6H3B2_9FLAO</name>
<organism evidence="5 6">
    <name type="scientific">Robiginitalea myxolifaciens</name>
    <dbReference type="NCBI Taxonomy" id="400055"/>
    <lineage>
        <taxon>Bacteria</taxon>
        <taxon>Pseudomonadati</taxon>
        <taxon>Bacteroidota</taxon>
        <taxon>Flavobacteriia</taxon>
        <taxon>Flavobacteriales</taxon>
        <taxon>Flavobacteriaceae</taxon>
        <taxon>Robiginitalea</taxon>
    </lineage>
</organism>